<dbReference type="Pfam" id="PF24494">
    <property type="entry name" value="DUF7587"/>
    <property type="match status" value="1"/>
</dbReference>
<evidence type="ECO:0000313" key="3">
    <source>
        <dbReference type="Proteomes" id="UP000566819"/>
    </source>
</evidence>
<dbReference type="InterPro" id="IPR056009">
    <property type="entry name" value="DUF7587"/>
</dbReference>
<name>A0A8H4W0K8_9HELO</name>
<accession>A0A8H4W0K8</accession>
<comment type="caution">
    <text evidence="2">The sequence shown here is derived from an EMBL/GenBank/DDBJ whole genome shotgun (WGS) entry which is preliminary data.</text>
</comment>
<feature type="domain" description="DUF7587" evidence="1">
    <location>
        <begin position="288"/>
        <end position="445"/>
    </location>
</feature>
<dbReference type="OrthoDB" id="4152607at2759"/>
<gene>
    <name evidence="2" type="ORF">G7Y89_g10810</name>
</gene>
<proteinExistence type="predicted"/>
<organism evidence="2 3">
    <name type="scientific">Cudoniella acicularis</name>
    <dbReference type="NCBI Taxonomy" id="354080"/>
    <lineage>
        <taxon>Eukaryota</taxon>
        <taxon>Fungi</taxon>
        <taxon>Dikarya</taxon>
        <taxon>Ascomycota</taxon>
        <taxon>Pezizomycotina</taxon>
        <taxon>Leotiomycetes</taxon>
        <taxon>Helotiales</taxon>
        <taxon>Tricladiaceae</taxon>
        <taxon>Cudoniella</taxon>
    </lineage>
</organism>
<evidence type="ECO:0000259" key="1">
    <source>
        <dbReference type="Pfam" id="PF24494"/>
    </source>
</evidence>
<dbReference type="EMBL" id="JAAMPI010000984">
    <property type="protein sequence ID" value="KAF4627345.1"/>
    <property type="molecule type" value="Genomic_DNA"/>
</dbReference>
<dbReference type="AlphaFoldDB" id="A0A8H4W0K8"/>
<reference evidence="2 3" key="1">
    <citation type="submission" date="2020-03" db="EMBL/GenBank/DDBJ databases">
        <title>Draft Genome Sequence of Cudoniella acicularis.</title>
        <authorList>
            <person name="Buettner E."/>
            <person name="Kellner H."/>
        </authorList>
    </citation>
    <scope>NUCLEOTIDE SEQUENCE [LARGE SCALE GENOMIC DNA]</scope>
    <source>
        <strain evidence="2 3">DSM 108380</strain>
    </source>
</reference>
<dbReference type="Proteomes" id="UP000566819">
    <property type="component" value="Unassembled WGS sequence"/>
</dbReference>
<protein>
    <recommendedName>
        <fullName evidence="1">DUF7587 domain-containing protein</fullName>
    </recommendedName>
</protein>
<evidence type="ECO:0000313" key="2">
    <source>
        <dbReference type="EMBL" id="KAF4627345.1"/>
    </source>
</evidence>
<sequence>MNPNMTLSRAIEAETNTVRACYYCITIVIVMRKESRIYNTESAGQIPGHLSSTLQDSIRLLDQSARITASQAQEAHSLAGSTIHLNSLDIYSLHRITNEFTEVTRVLDDTANTLRNAAELSIIAYLASLGGQGGANICDGSQLQRILSHFDKQIRSIVRGVLNNSSYGNCVLWKIAEECYNQATSYSGALHPDNYFVEREEAYLEWPYDPDFEAEEYYEHENRLAVDDDYAKAFSEQIEHRRGKSKRKEQSWVDFWVLVLNRCPGGPTLFYPRASYEVKLLKFATTDIPPYLFRTFDGKSSGRNDDNVIASMTSVSRSPGDSRIDLLSLPTDRATDMIYTHLTKQCCGGEDPDNLMSWTSSLLFAIQYAIWRCRTFHCHPADIKICAVDTRRFPHGQFAPDMWLLQAYRHFAAQVGGETQKFFRFRLEDERYYNGEYLSQGSVNHASRSCVVSLESLEESGVYDLYPEFAEVQGMEKWTNRVLELRQGWSIEQRTTPQKIQLASMVTMKCFNNFETIDMVLILLSFKARKIRGDPRDNNKYGPEWSRRPDEVRRYASTAELLKSRNQSMNGWGDASLHLLNNSFDIQMVKEIFDCT</sequence>
<keyword evidence="3" id="KW-1185">Reference proteome</keyword>